<evidence type="ECO:0000313" key="9">
    <source>
        <dbReference type="Proteomes" id="UP000756346"/>
    </source>
</evidence>
<evidence type="ECO:0000256" key="3">
    <source>
        <dbReference type="ARBA" id="ARBA00022679"/>
    </source>
</evidence>
<dbReference type="CDD" id="cd00078">
    <property type="entry name" value="HECTc"/>
    <property type="match status" value="1"/>
</dbReference>
<feature type="region of interest" description="Disordered" evidence="6">
    <location>
        <begin position="497"/>
        <end position="521"/>
    </location>
</feature>
<name>A0A9P8YIH6_9PEZI</name>
<feature type="compositionally biased region" description="Basic and acidic residues" evidence="6">
    <location>
        <begin position="212"/>
        <end position="226"/>
    </location>
</feature>
<dbReference type="InterPro" id="IPR044611">
    <property type="entry name" value="E3A/B/C-like"/>
</dbReference>
<organism evidence="8 9">
    <name type="scientific">Microdochium trichocladiopsis</name>
    <dbReference type="NCBI Taxonomy" id="1682393"/>
    <lineage>
        <taxon>Eukaryota</taxon>
        <taxon>Fungi</taxon>
        <taxon>Dikarya</taxon>
        <taxon>Ascomycota</taxon>
        <taxon>Pezizomycotina</taxon>
        <taxon>Sordariomycetes</taxon>
        <taxon>Xylariomycetidae</taxon>
        <taxon>Xylariales</taxon>
        <taxon>Microdochiaceae</taxon>
        <taxon>Microdochium</taxon>
    </lineage>
</organism>
<dbReference type="EMBL" id="JAGTJQ010000001">
    <property type="protein sequence ID" value="KAH7040643.1"/>
    <property type="molecule type" value="Genomic_DNA"/>
</dbReference>
<dbReference type="GO" id="GO:0061630">
    <property type="term" value="F:ubiquitin protein ligase activity"/>
    <property type="evidence" value="ECO:0007669"/>
    <property type="project" value="UniProtKB-EC"/>
</dbReference>
<dbReference type="Pfam" id="PF00632">
    <property type="entry name" value="HECT"/>
    <property type="match status" value="1"/>
</dbReference>
<evidence type="ECO:0000313" key="8">
    <source>
        <dbReference type="EMBL" id="KAH7040643.1"/>
    </source>
</evidence>
<dbReference type="InterPro" id="IPR000569">
    <property type="entry name" value="HECT_dom"/>
</dbReference>
<dbReference type="AlphaFoldDB" id="A0A9P8YIH6"/>
<dbReference type="Gene3D" id="3.90.1750.10">
    <property type="entry name" value="Hect, E3 ligase catalytic domains"/>
    <property type="match status" value="1"/>
</dbReference>
<feature type="domain" description="HECT" evidence="7">
    <location>
        <begin position="767"/>
        <end position="1112"/>
    </location>
</feature>
<dbReference type="PANTHER" id="PTHR45700">
    <property type="entry name" value="UBIQUITIN-PROTEIN LIGASE E3C"/>
    <property type="match status" value="1"/>
</dbReference>
<feature type="region of interest" description="Disordered" evidence="6">
    <location>
        <begin position="1"/>
        <end position="103"/>
    </location>
</feature>
<evidence type="ECO:0000256" key="2">
    <source>
        <dbReference type="ARBA" id="ARBA00012485"/>
    </source>
</evidence>
<feature type="region of interest" description="Disordered" evidence="6">
    <location>
        <begin position="189"/>
        <end position="261"/>
    </location>
</feature>
<keyword evidence="3" id="KW-0808">Transferase</keyword>
<dbReference type="GeneID" id="70189541"/>
<dbReference type="InterPro" id="IPR035983">
    <property type="entry name" value="Hect_E3_ubiquitin_ligase"/>
</dbReference>
<comment type="catalytic activity">
    <reaction evidence="1">
        <text>S-ubiquitinyl-[E2 ubiquitin-conjugating enzyme]-L-cysteine + [acceptor protein]-L-lysine = [E2 ubiquitin-conjugating enzyme]-L-cysteine + N(6)-ubiquitinyl-[acceptor protein]-L-lysine.</text>
        <dbReference type="EC" id="2.3.2.26"/>
    </reaction>
</comment>
<dbReference type="RefSeq" id="XP_046018698.1">
    <property type="nucleotide sequence ID" value="XM_046159995.1"/>
</dbReference>
<accession>A0A9P8YIH6</accession>
<feature type="compositionally biased region" description="Polar residues" evidence="6">
    <location>
        <begin position="1"/>
        <end position="14"/>
    </location>
</feature>
<dbReference type="SUPFAM" id="SSF56204">
    <property type="entry name" value="Hect, E3 ligase catalytic domain"/>
    <property type="match status" value="1"/>
</dbReference>
<dbReference type="GO" id="GO:0000209">
    <property type="term" value="P:protein polyubiquitination"/>
    <property type="evidence" value="ECO:0007669"/>
    <property type="project" value="InterPro"/>
</dbReference>
<keyword evidence="4 5" id="KW-0833">Ubl conjugation pathway</keyword>
<dbReference type="EC" id="2.3.2.26" evidence="2"/>
<dbReference type="PANTHER" id="PTHR45700:SF8">
    <property type="entry name" value="HECT-TYPE E3 UBIQUITIN TRANSFERASE"/>
    <property type="match status" value="1"/>
</dbReference>
<feature type="region of interest" description="Disordered" evidence="6">
    <location>
        <begin position="353"/>
        <end position="383"/>
    </location>
</feature>
<keyword evidence="9" id="KW-1185">Reference proteome</keyword>
<gene>
    <name evidence="8" type="ORF">B0I36DRAFT_371206</name>
</gene>
<comment type="caution">
    <text evidence="8">The sequence shown here is derived from an EMBL/GenBank/DDBJ whole genome shotgun (WGS) entry which is preliminary data.</text>
</comment>
<protein>
    <recommendedName>
        <fullName evidence="2">HECT-type E3 ubiquitin transferase</fullName>
        <ecNumber evidence="2">2.3.2.26</ecNumber>
    </recommendedName>
</protein>
<sequence>MTIWTVSSDNSSQPKPFVQQGVQDHDPTLLSPGRPIHSRSMSNPIPSLFSGKKRRDHGQPPPSPLPFELSEHGESSRRNIPSRSPGQGNTHDRRRKPVLGPHDFRTGHCMTCASLVRWPKDLHVFRCTICMTVNDIEPSRQGTGMGAHAYGDGETRTVDTISVAHTKHLITECLTSSLQLYAGGRGDSGNQAGTGGSDIPESSCGGASPWDISHRRTHTLDEEARENPMAPTSFRRPMADRGQPSFSTSYPGDTTSCSSRLAEPSTASAEVGENIFKRLEDYLMICFKSYSCISHSFTTSMGFQTSTNSESGRSHPARSEHFRSQSVSAPDLTELDPKLLMLGDFAENGSWWTGGQGVRSHQPKSTSKSHNRTKSSQNKPDSVSAATAATLGIDWSQVTEWYHTIVETPSHWRDVYDDLVSAQPHYKLSNAAQQHFENALGAAHHRLQRVFLKCIETLLKRPRTQISEPQHARFLAILMCNPLLTASAASSWESRSSYSKTSRRGPPPVDVQDSKSGPSRHSGIIKRILGIMANSSEICHRFLTLWFSGMPDNLFLQVKDLTSSFVTYRLTRQNEKVIEAKVNVIDSLVPQMSETTSRSNTASLHAALHGVNTGKTKSNEAKQSAYTDDWQIKAAARVMALIFAANEAVEVLDHTRKTRRGNGRPLPISDFYHSVVDTLDFKSDFELWESKRAKFTFCQYPFFLSIWAKIQILEHDAKRQMTGKAREAFFDSILSHRTYAQHLVLKIRRDCLVDDSLKKVSAIVGSGSEDIKKALRIEFDGEEGVDAGGLRKEWFLLLVREVFNPDHGLFIYDDDSQLCYFNPHSFETSDQYFLVGVVLGLAIYNSTILDIALPPFAFRKLLAAGPIQGNGGHPKPTMTYSLDDLAEFRPAVARGLQQLLDYDGDVQADFCLDFVVETERYGTRVRVPLCPGGETKMVTASNRREYVDLFVRYHLDTAVTRQFEPFKRGFFTVCGGNALSLFRAEEIELLVRGSAEPLDIASLQGAAEYSNWSKDFTPDTEPTVQWFWRSFAEATPPDQQRLLAFITGSDRIPATGAAALTIKVHCLGDDEGRFPSARTCFNMLSLYRCSSRQRLEDTLWRAVYESEGFGLK</sequence>
<dbReference type="Gene3D" id="3.30.2410.10">
    <property type="entry name" value="Hect, E3 ligase catalytic domain"/>
    <property type="match status" value="1"/>
</dbReference>
<evidence type="ECO:0000256" key="6">
    <source>
        <dbReference type="SAM" id="MobiDB-lite"/>
    </source>
</evidence>
<dbReference type="OrthoDB" id="8068875at2759"/>
<evidence type="ECO:0000256" key="4">
    <source>
        <dbReference type="ARBA" id="ARBA00022786"/>
    </source>
</evidence>
<proteinExistence type="predicted"/>
<feature type="compositionally biased region" description="Polar residues" evidence="6">
    <location>
        <begin position="244"/>
        <end position="259"/>
    </location>
</feature>
<dbReference type="PROSITE" id="PS50237">
    <property type="entry name" value="HECT"/>
    <property type="match status" value="1"/>
</dbReference>
<feature type="active site" description="Glycyl thioester intermediate" evidence="5">
    <location>
        <position position="1080"/>
    </location>
</feature>
<evidence type="ECO:0000256" key="1">
    <source>
        <dbReference type="ARBA" id="ARBA00000885"/>
    </source>
</evidence>
<feature type="compositionally biased region" description="Polar residues" evidence="6">
    <location>
        <begin position="374"/>
        <end position="383"/>
    </location>
</feature>
<evidence type="ECO:0000259" key="7">
    <source>
        <dbReference type="PROSITE" id="PS50237"/>
    </source>
</evidence>
<feature type="compositionally biased region" description="Polar residues" evidence="6">
    <location>
        <begin position="78"/>
        <end position="89"/>
    </location>
</feature>
<dbReference type="Proteomes" id="UP000756346">
    <property type="component" value="Unassembled WGS sequence"/>
</dbReference>
<evidence type="ECO:0000256" key="5">
    <source>
        <dbReference type="PROSITE-ProRule" id="PRU00104"/>
    </source>
</evidence>
<reference evidence="8" key="1">
    <citation type="journal article" date="2021" name="Nat. Commun.">
        <title>Genetic determinants of endophytism in the Arabidopsis root mycobiome.</title>
        <authorList>
            <person name="Mesny F."/>
            <person name="Miyauchi S."/>
            <person name="Thiergart T."/>
            <person name="Pickel B."/>
            <person name="Atanasova L."/>
            <person name="Karlsson M."/>
            <person name="Huettel B."/>
            <person name="Barry K.W."/>
            <person name="Haridas S."/>
            <person name="Chen C."/>
            <person name="Bauer D."/>
            <person name="Andreopoulos W."/>
            <person name="Pangilinan J."/>
            <person name="LaButti K."/>
            <person name="Riley R."/>
            <person name="Lipzen A."/>
            <person name="Clum A."/>
            <person name="Drula E."/>
            <person name="Henrissat B."/>
            <person name="Kohler A."/>
            <person name="Grigoriev I.V."/>
            <person name="Martin F.M."/>
            <person name="Hacquard S."/>
        </authorList>
    </citation>
    <scope>NUCLEOTIDE SEQUENCE</scope>
    <source>
        <strain evidence="8">MPI-CAGE-CH-0230</strain>
    </source>
</reference>
<dbReference type="Gene3D" id="3.30.2160.10">
    <property type="entry name" value="Hect, E3 ligase catalytic domain"/>
    <property type="match status" value="1"/>
</dbReference>
<dbReference type="SMART" id="SM00119">
    <property type="entry name" value="HECTc"/>
    <property type="match status" value="1"/>
</dbReference>
<feature type="region of interest" description="Disordered" evidence="6">
    <location>
        <begin position="304"/>
        <end position="328"/>
    </location>
</feature>